<dbReference type="InterPro" id="IPR036565">
    <property type="entry name" value="Mur-like_cat_sf"/>
</dbReference>
<proteinExistence type="predicted"/>
<dbReference type="Pfam" id="PF08245">
    <property type="entry name" value="Mur_ligase_M"/>
    <property type="match status" value="1"/>
</dbReference>
<sequence length="250" mass="26726">VKRFHLVGIGGISMSGLAEILIRLGYDVSGSDICESQLTNRLAEMGGTIYRGHDKHHVADTDVLVYSAAIHNDNPEVVEARSKGILVLSRGDLLAAMVRQGTGIAVAGTHGKSTTTGMIGVMFLDCDLDPTLIVGAVVPTIGSNVRIGEGVHVIVEADEYNRSFLQLSPDIAVLTSIDADHLEYYGSQDAIDTAFLSFVHALPSHRPVIACNDDPGVCRLLPDVRRETITYGIESAADVRATEIILDGYT</sequence>
<dbReference type="EMBL" id="UINC01084780">
    <property type="protein sequence ID" value="SVC31747.1"/>
    <property type="molecule type" value="Genomic_DNA"/>
</dbReference>
<evidence type="ECO:0000313" key="3">
    <source>
        <dbReference type="EMBL" id="SVC31747.1"/>
    </source>
</evidence>
<dbReference type="SUPFAM" id="SSF53623">
    <property type="entry name" value="MurD-like peptide ligases, catalytic domain"/>
    <property type="match status" value="1"/>
</dbReference>
<dbReference type="Pfam" id="PF01225">
    <property type="entry name" value="Mur_ligase"/>
    <property type="match status" value="1"/>
</dbReference>
<dbReference type="GO" id="GO:0016881">
    <property type="term" value="F:acid-amino acid ligase activity"/>
    <property type="evidence" value="ECO:0007669"/>
    <property type="project" value="InterPro"/>
</dbReference>
<reference evidence="3" key="1">
    <citation type="submission" date="2018-05" db="EMBL/GenBank/DDBJ databases">
        <authorList>
            <person name="Lanie J.A."/>
            <person name="Ng W.-L."/>
            <person name="Kazmierczak K.M."/>
            <person name="Andrzejewski T.M."/>
            <person name="Davidsen T.M."/>
            <person name="Wayne K.J."/>
            <person name="Tettelin H."/>
            <person name="Glass J.I."/>
            <person name="Rusch D."/>
            <person name="Podicherti R."/>
            <person name="Tsui H.-C.T."/>
            <person name="Winkler M.E."/>
        </authorList>
    </citation>
    <scope>NUCLEOTIDE SEQUENCE</scope>
</reference>
<gene>
    <name evidence="3" type="ORF">METZ01_LOCUS284601</name>
</gene>
<dbReference type="Gene3D" id="3.40.1190.10">
    <property type="entry name" value="Mur-like, catalytic domain"/>
    <property type="match status" value="1"/>
</dbReference>
<dbReference type="GO" id="GO:0005524">
    <property type="term" value="F:ATP binding"/>
    <property type="evidence" value="ECO:0007669"/>
    <property type="project" value="InterPro"/>
</dbReference>
<dbReference type="PANTHER" id="PTHR43445">
    <property type="entry name" value="UDP-N-ACETYLMURAMATE--L-ALANINE LIGASE-RELATED"/>
    <property type="match status" value="1"/>
</dbReference>
<organism evidence="3">
    <name type="scientific">marine metagenome</name>
    <dbReference type="NCBI Taxonomy" id="408172"/>
    <lineage>
        <taxon>unclassified sequences</taxon>
        <taxon>metagenomes</taxon>
        <taxon>ecological metagenomes</taxon>
    </lineage>
</organism>
<feature type="non-terminal residue" evidence="3">
    <location>
        <position position="250"/>
    </location>
</feature>
<name>A0A382L9I5_9ZZZZ</name>
<evidence type="ECO:0008006" key="4">
    <source>
        <dbReference type="Google" id="ProtNLM"/>
    </source>
</evidence>
<protein>
    <recommendedName>
        <fullName evidence="4">Mur ligase N-terminal catalytic domain-containing protein</fullName>
    </recommendedName>
</protein>
<dbReference type="SUPFAM" id="SSF51984">
    <property type="entry name" value="MurCD N-terminal domain"/>
    <property type="match status" value="1"/>
</dbReference>
<dbReference type="Gene3D" id="3.40.50.720">
    <property type="entry name" value="NAD(P)-binding Rossmann-like Domain"/>
    <property type="match status" value="1"/>
</dbReference>
<feature type="domain" description="Mur ligase central" evidence="2">
    <location>
        <begin position="106"/>
        <end position="245"/>
    </location>
</feature>
<accession>A0A382L9I5</accession>
<feature type="non-terminal residue" evidence="3">
    <location>
        <position position="1"/>
    </location>
</feature>
<dbReference type="AlphaFoldDB" id="A0A382L9I5"/>
<dbReference type="InterPro" id="IPR013221">
    <property type="entry name" value="Mur_ligase_cen"/>
</dbReference>
<feature type="domain" description="Mur ligase N-terminal catalytic" evidence="1">
    <location>
        <begin position="4"/>
        <end position="100"/>
    </location>
</feature>
<evidence type="ECO:0000259" key="2">
    <source>
        <dbReference type="Pfam" id="PF08245"/>
    </source>
</evidence>
<dbReference type="PANTHER" id="PTHR43445:SF3">
    <property type="entry name" value="UDP-N-ACETYLMURAMATE--L-ALANINE LIGASE"/>
    <property type="match status" value="1"/>
</dbReference>
<dbReference type="InterPro" id="IPR000713">
    <property type="entry name" value="Mur_ligase_N"/>
</dbReference>
<evidence type="ECO:0000259" key="1">
    <source>
        <dbReference type="Pfam" id="PF01225"/>
    </source>
</evidence>
<dbReference type="InterPro" id="IPR050061">
    <property type="entry name" value="MurCDEF_pg_biosynth"/>
</dbReference>